<dbReference type="NCBIfam" id="NF002542">
    <property type="entry name" value="PRK02101.1-3"/>
    <property type="match status" value="1"/>
</dbReference>
<comment type="similarity">
    <text evidence="1">Belongs to the UPF0246 family.</text>
</comment>
<dbReference type="NCBIfam" id="NF002541">
    <property type="entry name" value="PRK02101.1-1"/>
    <property type="match status" value="1"/>
</dbReference>
<dbReference type="PANTHER" id="PTHR30283:SF4">
    <property type="entry name" value="PEROXIDE STRESS RESISTANCE PROTEIN YAAA"/>
    <property type="match status" value="1"/>
</dbReference>
<dbReference type="PANTHER" id="PTHR30283">
    <property type="entry name" value="PEROXIDE STRESS RESPONSE PROTEIN YAAA"/>
    <property type="match status" value="1"/>
</dbReference>
<evidence type="ECO:0000313" key="2">
    <source>
        <dbReference type="EMBL" id="PXX82129.1"/>
    </source>
</evidence>
<dbReference type="AlphaFoldDB" id="A0A318KX22"/>
<proteinExistence type="inferred from homology"/>
<dbReference type="OrthoDB" id="9777133at2"/>
<organism evidence="2 3">
    <name type="scientific">Rivihabitans pingtungensis</name>
    <dbReference type="NCBI Taxonomy" id="1054498"/>
    <lineage>
        <taxon>Bacteria</taxon>
        <taxon>Pseudomonadati</taxon>
        <taxon>Pseudomonadota</taxon>
        <taxon>Betaproteobacteria</taxon>
        <taxon>Neisseriales</taxon>
        <taxon>Aquaspirillaceae</taxon>
        <taxon>Rivihabitans</taxon>
    </lineage>
</organism>
<protein>
    <recommendedName>
        <fullName evidence="1">UPF0246 protein DFR34_101363</fullName>
    </recommendedName>
</protein>
<dbReference type="GO" id="GO:0033194">
    <property type="term" value="P:response to hydroperoxide"/>
    <property type="evidence" value="ECO:0007669"/>
    <property type="project" value="TreeGrafter"/>
</dbReference>
<keyword evidence="3" id="KW-1185">Reference proteome</keyword>
<reference evidence="2 3" key="1">
    <citation type="submission" date="2018-05" db="EMBL/GenBank/DDBJ databases">
        <title>Genomic Encyclopedia of Type Strains, Phase IV (KMG-IV): sequencing the most valuable type-strain genomes for metagenomic binning, comparative biology and taxonomic classification.</title>
        <authorList>
            <person name="Goeker M."/>
        </authorList>
    </citation>
    <scope>NUCLEOTIDE SEQUENCE [LARGE SCALE GENOMIC DNA]</scope>
    <source>
        <strain evidence="2 3">DSM 29661</strain>
    </source>
</reference>
<evidence type="ECO:0000313" key="3">
    <source>
        <dbReference type="Proteomes" id="UP000247555"/>
    </source>
</evidence>
<comment type="caution">
    <text evidence="2">The sequence shown here is derived from an EMBL/GenBank/DDBJ whole genome shotgun (WGS) entry which is preliminary data.</text>
</comment>
<dbReference type="HAMAP" id="MF_00652">
    <property type="entry name" value="UPF0246"/>
    <property type="match status" value="1"/>
</dbReference>
<evidence type="ECO:0000256" key="1">
    <source>
        <dbReference type="HAMAP-Rule" id="MF_00652"/>
    </source>
</evidence>
<dbReference type="InterPro" id="IPR005583">
    <property type="entry name" value="YaaA"/>
</dbReference>
<dbReference type="RefSeq" id="WP_110389414.1">
    <property type="nucleotide sequence ID" value="NZ_QJKI01000001.1"/>
</dbReference>
<gene>
    <name evidence="2" type="ORF">DFR34_101363</name>
</gene>
<name>A0A318KX22_9NEIS</name>
<dbReference type="Pfam" id="PF03883">
    <property type="entry name" value="H2O2_YaaD"/>
    <property type="match status" value="1"/>
</dbReference>
<accession>A0A318KX22</accession>
<sequence length="259" mass="28781">MLMVISPAKTLDYDTPPNTARHTLPDYLARSAELIAQLRELTPAAIAQLMHISDPLAALNAGRFAEWTPAFTPAVAKQAVLAFMGDVYEGMDAQAMSEAQLDWLQDHLRILSGLYGLLRPLDLMRPYRLEMGTKFANAAGKDLYAFWGDTLTEALNALLAEHNSRVLVNLASDEYFKAVKPKKLAVPVVTPVFQDLKNGQYKIISFYAKRARGLMVRYAALNGIDHPDGLRDFDLEGYQFVPAGSDEHTLLFRRDQAPG</sequence>
<dbReference type="EMBL" id="QJKI01000001">
    <property type="protein sequence ID" value="PXX82129.1"/>
    <property type="molecule type" value="Genomic_DNA"/>
</dbReference>
<dbReference type="Proteomes" id="UP000247555">
    <property type="component" value="Unassembled WGS sequence"/>
</dbReference>
<dbReference type="GO" id="GO:0005829">
    <property type="term" value="C:cytosol"/>
    <property type="evidence" value="ECO:0007669"/>
    <property type="project" value="TreeGrafter"/>
</dbReference>